<dbReference type="Proteomes" id="UP000784294">
    <property type="component" value="Unassembled WGS sequence"/>
</dbReference>
<reference evidence="2" key="1">
    <citation type="submission" date="2018-11" db="EMBL/GenBank/DDBJ databases">
        <authorList>
            <consortium name="Pathogen Informatics"/>
        </authorList>
    </citation>
    <scope>NUCLEOTIDE SEQUENCE</scope>
</reference>
<gene>
    <name evidence="2" type="ORF">PXEA_LOCUS26831</name>
</gene>
<feature type="region of interest" description="Disordered" evidence="1">
    <location>
        <begin position="147"/>
        <end position="172"/>
    </location>
</feature>
<sequence>MNIITLVIIGRLVDKSIEEGGFSSCSIFTFQLASRESFLMVSSSFTSEANFVAEVLSHGQSGHHNLGPRHADNMIRKDLYETFSVTDSLQPAANCAARSDLVSTELHPPTECRAPQVWNHLLQMLPVGYFSTFKGHRITSILRSGFGREAEKERNSPKKNRVNTMPSDIGLRPKRLETDGVTEASRLAMKLRITNLRHLILVLTFGAVLIWPPAPIEARVLVGAKPRTDAGPHDCLLSFRDRISQTQACWRLIRLSLEGWQVDLDTVPLIQGLVAQVASGVMRPEKARRESLAQYTVSRDDNATCTFFKSVMSCFNVFRLPYLIKLYS</sequence>
<protein>
    <submittedName>
        <fullName evidence="2">Uncharacterized protein</fullName>
    </submittedName>
</protein>
<dbReference type="EMBL" id="CAAALY010245703">
    <property type="protein sequence ID" value="VEL33391.1"/>
    <property type="molecule type" value="Genomic_DNA"/>
</dbReference>
<comment type="caution">
    <text evidence="2">The sequence shown here is derived from an EMBL/GenBank/DDBJ whole genome shotgun (WGS) entry which is preliminary data.</text>
</comment>
<accession>A0A3S5AVT9</accession>
<evidence type="ECO:0000313" key="3">
    <source>
        <dbReference type="Proteomes" id="UP000784294"/>
    </source>
</evidence>
<evidence type="ECO:0000256" key="1">
    <source>
        <dbReference type="SAM" id="MobiDB-lite"/>
    </source>
</evidence>
<feature type="compositionally biased region" description="Basic and acidic residues" evidence="1">
    <location>
        <begin position="147"/>
        <end position="156"/>
    </location>
</feature>
<evidence type="ECO:0000313" key="2">
    <source>
        <dbReference type="EMBL" id="VEL33391.1"/>
    </source>
</evidence>
<name>A0A3S5AVT9_9PLAT</name>
<proteinExistence type="predicted"/>
<organism evidence="2 3">
    <name type="scientific">Protopolystoma xenopodis</name>
    <dbReference type="NCBI Taxonomy" id="117903"/>
    <lineage>
        <taxon>Eukaryota</taxon>
        <taxon>Metazoa</taxon>
        <taxon>Spiralia</taxon>
        <taxon>Lophotrochozoa</taxon>
        <taxon>Platyhelminthes</taxon>
        <taxon>Monogenea</taxon>
        <taxon>Polyopisthocotylea</taxon>
        <taxon>Polystomatidea</taxon>
        <taxon>Polystomatidae</taxon>
        <taxon>Protopolystoma</taxon>
    </lineage>
</organism>
<dbReference type="AlphaFoldDB" id="A0A3S5AVT9"/>
<keyword evidence="3" id="KW-1185">Reference proteome</keyword>